<reference evidence="2" key="1">
    <citation type="journal article" date="2019" name="Int. J. Syst. Evol. Microbiol.">
        <title>The Global Catalogue of Microorganisms (GCM) 10K type strain sequencing project: providing services to taxonomists for standard genome sequencing and annotation.</title>
        <authorList>
            <consortium name="The Broad Institute Genomics Platform"/>
            <consortium name="The Broad Institute Genome Sequencing Center for Infectious Disease"/>
            <person name="Wu L."/>
            <person name="Ma J."/>
        </authorList>
    </citation>
    <scope>NUCLEOTIDE SEQUENCE [LARGE SCALE GENOMIC DNA]</scope>
    <source>
        <strain evidence="2">CGMCC 1.6774</strain>
    </source>
</reference>
<evidence type="ECO:0000313" key="2">
    <source>
        <dbReference type="Proteomes" id="UP001597314"/>
    </source>
</evidence>
<organism evidence="1 2">
    <name type="scientific">Rhodoplanes azumiensis</name>
    <dbReference type="NCBI Taxonomy" id="1897628"/>
    <lineage>
        <taxon>Bacteria</taxon>
        <taxon>Pseudomonadati</taxon>
        <taxon>Pseudomonadota</taxon>
        <taxon>Alphaproteobacteria</taxon>
        <taxon>Hyphomicrobiales</taxon>
        <taxon>Nitrobacteraceae</taxon>
        <taxon>Rhodoplanes</taxon>
    </lineage>
</organism>
<proteinExistence type="predicted"/>
<evidence type="ECO:0000313" key="1">
    <source>
        <dbReference type="EMBL" id="MFD2184230.1"/>
    </source>
</evidence>
<dbReference type="RefSeq" id="WP_378479376.1">
    <property type="nucleotide sequence ID" value="NZ_JBHUIW010000025.1"/>
</dbReference>
<sequence length="177" mass="18248">MALTAGACTSMPVTSMVKLARTDFTTIDPAVLRVGVRLPAGVRPRPGSVTLKLTVTVGAAAPVVSAFVLADAADPADLASLRGEVTKGAAVWAYRLEPADVARVTALRSDLMARKGRGERGSLTLGVGAEACRTAAAPERVLLTTYLKTEAGGDFFPLMRDVDLRDVPGAGELPACG</sequence>
<gene>
    <name evidence="1" type="ORF">ACFSOX_18910</name>
</gene>
<accession>A0ABW5APX4</accession>
<dbReference type="Proteomes" id="UP001597314">
    <property type="component" value="Unassembled WGS sequence"/>
</dbReference>
<name>A0ABW5APX4_9BRAD</name>
<dbReference type="EMBL" id="JBHUIW010000025">
    <property type="protein sequence ID" value="MFD2184230.1"/>
    <property type="molecule type" value="Genomic_DNA"/>
</dbReference>
<evidence type="ECO:0008006" key="3">
    <source>
        <dbReference type="Google" id="ProtNLM"/>
    </source>
</evidence>
<protein>
    <recommendedName>
        <fullName evidence="3">Lipoprotein</fullName>
    </recommendedName>
</protein>
<comment type="caution">
    <text evidence="1">The sequence shown here is derived from an EMBL/GenBank/DDBJ whole genome shotgun (WGS) entry which is preliminary data.</text>
</comment>
<keyword evidence="2" id="KW-1185">Reference proteome</keyword>